<dbReference type="Proteomes" id="UP000245783">
    <property type="component" value="Unassembled WGS sequence"/>
</dbReference>
<organism evidence="2 3">
    <name type="scientific">Ceraceosorus guamensis</name>
    <dbReference type="NCBI Taxonomy" id="1522189"/>
    <lineage>
        <taxon>Eukaryota</taxon>
        <taxon>Fungi</taxon>
        <taxon>Dikarya</taxon>
        <taxon>Basidiomycota</taxon>
        <taxon>Ustilaginomycotina</taxon>
        <taxon>Exobasidiomycetes</taxon>
        <taxon>Ceraceosorales</taxon>
        <taxon>Ceraceosoraceae</taxon>
        <taxon>Ceraceosorus</taxon>
    </lineage>
</organism>
<feature type="compositionally biased region" description="Basic and acidic residues" evidence="1">
    <location>
        <begin position="13"/>
        <end position="41"/>
    </location>
</feature>
<dbReference type="RefSeq" id="XP_025369215.1">
    <property type="nucleotide sequence ID" value="XM_025514078.1"/>
</dbReference>
<feature type="region of interest" description="Disordered" evidence="1">
    <location>
        <begin position="1"/>
        <end position="42"/>
    </location>
</feature>
<dbReference type="GeneID" id="37035948"/>
<keyword evidence="3" id="KW-1185">Reference proteome</keyword>
<evidence type="ECO:0000256" key="1">
    <source>
        <dbReference type="SAM" id="MobiDB-lite"/>
    </source>
</evidence>
<evidence type="ECO:0000313" key="2">
    <source>
        <dbReference type="EMBL" id="PWN42055.1"/>
    </source>
</evidence>
<name>A0A316W317_9BASI</name>
<reference evidence="2 3" key="1">
    <citation type="journal article" date="2018" name="Mol. Biol. Evol.">
        <title>Broad Genomic Sampling Reveals a Smut Pathogenic Ancestry of the Fungal Clade Ustilaginomycotina.</title>
        <authorList>
            <person name="Kijpornyongpan T."/>
            <person name="Mondo S.J."/>
            <person name="Barry K."/>
            <person name="Sandor L."/>
            <person name="Lee J."/>
            <person name="Lipzen A."/>
            <person name="Pangilinan J."/>
            <person name="LaButti K."/>
            <person name="Hainaut M."/>
            <person name="Henrissat B."/>
            <person name="Grigoriev I.V."/>
            <person name="Spatafora J.W."/>
            <person name="Aime M.C."/>
        </authorList>
    </citation>
    <scope>NUCLEOTIDE SEQUENCE [LARGE SCALE GENOMIC DNA]</scope>
    <source>
        <strain evidence="2 3">MCA 4658</strain>
    </source>
</reference>
<sequence length="68" mass="7748">MYHSSPHHRSVSHRSETRLADGEHHPPPSRDHSDSSLEQLRRSSVLSIYSTLLSHHHDPTFDRDSGPS</sequence>
<feature type="compositionally biased region" description="Basic residues" evidence="1">
    <location>
        <begin position="1"/>
        <end position="12"/>
    </location>
</feature>
<dbReference type="EMBL" id="KZ819384">
    <property type="protein sequence ID" value="PWN42055.1"/>
    <property type="molecule type" value="Genomic_DNA"/>
</dbReference>
<evidence type="ECO:0000313" key="3">
    <source>
        <dbReference type="Proteomes" id="UP000245783"/>
    </source>
</evidence>
<protein>
    <submittedName>
        <fullName evidence="2">Uncharacterized protein</fullName>
    </submittedName>
</protein>
<proteinExistence type="predicted"/>
<gene>
    <name evidence="2" type="ORF">IE81DRAFT_323878</name>
</gene>
<accession>A0A316W317</accession>
<dbReference type="InParanoid" id="A0A316W317"/>
<dbReference type="AlphaFoldDB" id="A0A316W317"/>